<dbReference type="InterPro" id="IPR036390">
    <property type="entry name" value="WH_DNA-bd_sf"/>
</dbReference>
<evidence type="ECO:0000259" key="2">
    <source>
        <dbReference type="Pfam" id="PF14503"/>
    </source>
</evidence>
<evidence type="ECO:0000259" key="1">
    <source>
        <dbReference type="Pfam" id="PF14502"/>
    </source>
</evidence>
<dbReference type="Pfam" id="PF14503">
    <property type="entry name" value="YhfZ_C"/>
    <property type="match status" value="1"/>
</dbReference>
<dbReference type="InterPro" id="IPR032791">
    <property type="entry name" value="YhfZ_C"/>
</dbReference>
<dbReference type="SUPFAM" id="SSF46785">
    <property type="entry name" value="Winged helix' DNA-binding domain"/>
    <property type="match status" value="1"/>
</dbReference>
<dbReference type="EMBL" id="FQZO01000004">
    <property type="protein sequence ID" value="SHJ33136.1"/>
    <property type="molecule type" value="Genomic_DNA"/>
</dbReference>
<dbReference type="STRING" id="1121298.SAMN05444401_2790"/>
<dbReference type="SUPFAM" id="SSF53850">
    <property type="entry name" value="Periplasmic binding protein-like II"/>
    <property type="match status" value="1"/>
</dbReference>
<sequence>MDLKDKLMQKNGIIAVTLAREFLSNEVGDRILTVAQLAEKYSTARGTIQSALKFLQDYEAISLEARGHLGTFITSINYIKLLDVADIKTILGVMPLPYSKVYEGLATGLYNTLVTSNISVGLAYMRGANTRVEALREQRYDFAVISKLAAQHYISEGHDIEIIDEFGDFTYVNEHILMFSKGSKNTIEDGMKIGIDYSSLDQVILTKYHCQGKNVEFVPLIYSQILNSILRGEIHAAIWNKDDLQDRDIKIPFKPINNSIFSYKDTNAVIVANTENSSFNTLLKKFINKEKVLDIQKKVINGEITPNY</sequence>
<evidence type="ECO:0000313" key="4">
    <source>
        <dbReference type="Proteomes" id="UP000184080"/>
    </source>
</evidence>
<accession>A0A1M6IFP0</accession>
<reference evidence="3 4" key="1">
    <citation type="submission" date="2016-11" db="EMBL/GenBank/DDBJ databases">
        <authorList>
            <person name="Jaros S."/>
            <person name="Januszkiewicz K."/>
            <person name="Wedrychowicz H."/>
        </authorList>
    </citation>
    <scope>NUCLEOTIDE SEQUENCE [LARGE SCALE GENOMIC DNA]</scope>
    <source>
        <strain evidence="3 4">DSM 21864</strain>
    </source>
</reference>
<name>A0A1M6IFP0_9CLOT</name>
<dbReference type="RefSeq" id="WP_073007791.1">
    <property type="nucleotide sequence ID" value="NZ_FQZO01000004.1"/>
</dbReference>
<gene>
    <name evidence="3" type="ORF">SAMN05444401_2790</name>
</gene>
<organism evidence="3 4">
    <name type="scientific">Clostridium amylolyticum</name>
    <dbReference type="NCBI Taxonomy" id="1121298"/>
    <lineage>
        <taxon>Bacteria</taxon>
        <taxon>Bacillati</taxon>
        <taxon>Bacillota</taxon>
        <taxon>Clostridia</taxon>
        <taxon>Eubacteriales</taxon>
        <taxon>Clostridiaceae</taxon>
        <taxon>Clostridium</taxon>
    </lineage>
</organism>
<protein>
    <submittedName>
        <fullName evidence="3">Helix-turn-helix domain-containing protein</fullName>
    </submittedName>
</protein>
<feature type="domain" description="YhfZ helix-turn-helix" evidence="1">
    <location>
        <begin position="27"/>
        <end position="73"/>
    </location>
</feature>
<dbReference type="AlphaFoldDB" id="A0A1M6IFP0"/>
<dbReference type="Proteomes" id="UP000184080">
    <property type="component" value="Unassembled WGS sequence"/>
</dbReference>
<proteinExistence type="predicted"/>
<dbReference type="Gene3D" id="1.10.10.10">
    <property type="entry name" value="Winged helix-like DNA-binding domain superfamily/Winged helix DNA-binding domain"/>
    <property type="match status" value="1"/>
</dbReference>
<keyword evidence="4" id="KW-1185">Reference proteome</keyword>
<dbReference type="NCBIfam" id="NF041241">
    <property type="entry name" value="YhfZ_full"/>
    <property type="match status" value="1"/>
</dbReference>
<feature type="domain" description="Uncharacterised protein YhfZ C-terminal" evidence="2">
    <location>
        <begin position="78"/>
        <end position="308"/>
    </location>
</feature>
<evidence type="ECO:0000313" key="3">
    <source>
        <dbReference type="EMBL" id="SHJ33136.1"/>
    </source>
</evidence>
<dbReference type="Pfam" id="PF14502">
    <property type="entry name" value="HTH_41"/>
    <property type="match status" value="1"/>
</dbReference>
<dbReference type="InterPro" id="IPR041444">
    <property type="entry name" value="HTH_41"/>
</dbReference>
<dbReference type="InterPro" id="IPR036388">
    <property type="entry name" value="WH-like_DNA-bd_sf"/>
</dbReference>
<dbReference type="Gene3D" id="3.40.190.10">
    <property type="entry name" value="Periplasmic binding protein-like II"/>
    <property type="match status" value="2"/>
</dbReference>
<dbReference type="OrthoDB" id="147067at2"/>